<proteinExistence type="predicted"/>
<dbReference type="EMBL" id="SMAS01000001">
    <property type="protein sequence ID" value="TCT38429.1"/>
    <property type="molecule type" value="Genomic_DNA"/>
</dbReference>
<protein>
    <submittedName>
        <fullName evidence="2">Uncharacterized protein DUF1097</fullName>
    </submittedName>
</protein>
<name>A0A4V2V4E8_9GAMM</name>
<feature type="transmembrane region" description="Helical" evidence="1">
    <location>
        <begin position="132"/>
        <end position="150"/>
    </location>
</feature>
<organism evidence="2 3">
    <name type="scientific">Providencia alcalifaciens</name>
    <dbReference type="NCBI Taxonomy" id="126385"/>
    <lineage>
        <taxon>Bacteria</taxon>
        <taxon>Pseudomonadati</taxon>
        <taxon>Pseudomonadota</taxon>
        <taxon>Gammaproteobacteria</taxon>
        <taxon>Enterobacterales</taxon>
        <taxon>Morganellaceae</taxon>
        <taxon>Providencia</taxon>
    </lineage>
</organism>
<sequence length="184" mass="20253">MLIIHHLIATIKIPLYNALLSQILIYKVIIVKLLFSLSLTTAILSGLWAWVADVFGLISWAGFLGCTAYFAYPKDGVKGLLVTALTALSGVVWGLVIIHSDKLTHDLPNFTGYFVTTFIAFVMCFQAQKSWLAYIPGTFIGACATFAAQGNWQLTIPSLIVGVLFGYAMKQSGLWLVKKLDRTF</sequence>
<evidence type="ECO:0000313" key="2">
    <source>
        <dbReference type="EMBL" id="TCT38429.1"/>
    </source>
</evidence>
<feature type="transmembrane region" description="Helical" evidence="1">
    <location>
        <begin position="54"/>
        <end position="72"/>
    </location>
</feature>
<dbReference type="InterPro" id="IPR009476">
    <property type="entry name" value="DUF1097"/>
</dbReference>
<keyword evidence="1" id="KW-0472">Membrane</keyword>
<gene>
    <name evidence="2" type="ORF">EC835_101433</name>
</gene>
<evidence type="ECO:0000256" key="1">
    <source>
        <dbReference type="SAM" id="Phobius"/>
    </source>
</evidence>
<accession>A0A4V2V4E8</accession>
<keyword evidence="1" id="KW-1133">Transmembrane helix</keyword>
<reference evidence="2 3" key="1">
    <citation type="submission" date="2019-03" db="EMBL/GenBank/DDBJ databases">
        <title>Genomic analyses of the natural microbiome of Caenorhabditis elegans.</title>
        <authorList>
            <person name="Samuel B."/>
        </authorList>
    </citation>
    <scope>NUCLEOTIDE SEQUENCE [LARGE SCALE GENOMIC DNA]</scope>
    <source>
        <strain evidence="2 3">JUb102</strain>
    </source>
</reference>
<feature type="transmembrane region" description="Helical" evidence="1">
    <location>
        <begin position="156"/>
        <end position="177"/>
    </location>
</feature>
<comment type="caution">
    <text evidence="2">The sequence shown here is derived from an EMBL/GenBank/DDBJ whole genome shotgun (WGS) entry which is preliminary data.</text>
</comment>
<dbReference type="AlphaFoldDB" id="A0A4V2V4E8"/>
<keyword evidence="1" id="KW-0812">Transmembrane</keyword>
<dbReference type="Proteomes" id="UP000295055">
    <property type="component" value="Unassembled WGS sequence"/>
</dbReference>
<feature type="transmembrane region" description="Helical" evidence="1">
    <location>
        <begin position="24"/>
        <end position="48"/>
    </location>
</feature>
<dbReference type="Pfam" id="PF06496">
    <property type="entry name" value="DUF1097"/>
    <property type="match status" value="1"/>
</dbReference>
<feature type="transmembrane region" description="Helical" evidence="1">
    <location>
        <begin position="79"/>
        <end position="98"/>
    </location>
</feature>
<evidence type="ECO:0000313" key="3">
    <source>
        <dbReference type="Proteomes" id="UP000295055"/>
    </source>
</evidence>
<feature type="transmembrane region" description="Helical" evidence="1">
    <location>
        <begin position="110"/>
        <end position="125"/>
    </location>
</feature>